<dbReference type="Proteomes" id="UP000186955">
    <property type="component" value="Unassembled WGS sequence"/>
</dbReference>
<evidence type="ECO:0000256" key="1">
    <source>
        <dbReference type="ARBA" id="ARBA00004123"/>
    </source>
</evidence>
<comment type="PTM">
    <text evidence="9">Phosphorylated in response to DNA damage.</text>
</comment>
<dbReference type="GO" id="GO:0033557">
    <property type="term" value="C:Slx1-Slx4 complex"/>
    <property type="evidence" value="ECO:0007669"/>
    <property type="project" value="UniProtKB-UniRule"/>
</dbReference>
<evidence type="ECO:0000256" key="8">
    <source>
        <dbReference type="ARBA" id="ARBA00029496"/>
    </source>
</evidence>
<dbReference type="InterPro" id="IPR027784">
    <property type="entry name" value="Slx4_ascomycetes"/>
</dbReference>
<evidence type="ECO:0000256" key="10">
    <source>
        <dbReference type="SAM" id="MobiDB-lite"/>
    </source>
</evidence>
<dbReference type="GO" id="GO:0006310">
    <property type="term" value="P:DNA recombination"/>
    <property type="evidence" value="ECO:0007669"/>
    <property type="project" value="UniProtKB-UniRule"/>
</dbReference>
<evidence type="ECO:0000256" key="9">
    <source>
        <dbReference type="HAMAP-Rule" id="MF_03110"/>
    </source>
</evidence>
<keyword evidence="6 9" id="KW-0234">DNA repair</keyword>
<keyword evidence="7 9" id="KW-0539">Nucleus</keyword>
<sequence length="869" mass="94883">MTSTADVIILSSSPSASPHILTRLAKNVQRQSELCPEVATTEPLPSPSELFLPPSRSRFFDVPARKDDASKKKRSTTKKTAPSDDKEKDAPSKTRQKAKKVTKEPTQNGLDDLEPQTLDPKKNDVKKTAGSQKSRAKPKAKKETGNLKLAGKVTKASKSNDTQAKTAKTTKAGQKTAAVQDPPVESTEPSESTKPSKTSNALGKDEVLQLGEATRRRRDWTPPKETPPQLITTMDNGTTSDETHEPSAKSRFGGILTDYNYSGSSSDSREVSANEGGPTKRRRIDLVDPQCNPLHGRNSKEDSVVQGDTPSSISSSGRQAKRKPKTQKRFTTLTARMTAQYTSNDVEEDTQADDITQYITKPKPRGNKSRSNDKDPELIVLSPEAAFKVLDQQDVVFGTCSQLERDDSPETLREMQRAIRASESLAFGERGTGYTSGVEQTARSESTSSSMSRFTGVRNLWSVAGRDTAGSLVQAGSVEKVDLTDAPHVSKPKDAPTRHPRLDVSDDEWLDLEYGKPGDSRDETSSSTKALQQPAEPNPPTPAVLAPPVPDTQPAANKSHHTAEVSQPAPMPQYNGFTDAELSRQVASYGFKSVKGRKKMIDLLQKCWESKHGKADQRVGVSSQPPSAAQADNITTAPATKPPSPNPKTKGKTKPKKTASMATPTEPATRTETVAKTTPKKNQQRSSKVGHPPPSSYIHIEEIQDSEEEVFLSPSQVQKRYTEIFSNTATSVRAPVLQILTKDRPQTPTKRKATAFKTSRSTKSTSSTTATKVDKTPSVERGSQLDISIQITKAVRAQPQLSMSTSRSRPSWHEKILMYDPIVLEDFTSWLNVEGLGLIGEDREVGTAAVREWCEGKGICCCWKKNASW</sequence>
<comment type="function">
    <text evidence="9">Regulatory subunit of the SLX1-SLX4 structure-specific endonuclease that resolves DNA secondary structures generated during DNA repair and recombination. Has endonuclease activity towards branched DNA substrates, introducing single-strand cuts in duplex DNA close to junctions with ss-DNA.</text>
</comment>
<keyword evidence="11" id="KW-0540">Nuclease</keyword>
<feature type="compositionally biased region" description="Basic and acidic residues" evidence="10">
    <location>
        <begin position="81"/>
        <end position="92"/>
    </location>
</feature>
<protein>
    <recommendedName>
        <fullName evidence="8 9">Structure-specific endonuclease subunit SLX4</fullName>
    </recommendedName>
</protein>
<comment type="subunit">
    <text evidence="9">Forms a heterodimer with SLX1.</text>
</comment>
<dbReference type="HAMAP" id="MF_03110">
    <property type="entry name" value="Endonuc_su_Slx4"/>
    <property type="match status" value="1"/>
</dbReference>
<comment type="caution">
    <text evidence="11">The sequence shown here is derived from an EMBL/GenBank/DDBJ whole genome shotgun (WGS) entry which is preliminary data.</text>
</comment>
<feature type="compositionally biased region" description="Low complexity" evidence="10">
    <location>
        <begin position="185"/>
        <end position="199"/>
    </location>
</feature>
<name>A0A1Q5SS85_9EURO</name>
<dbReference type="GO" id="GO:0006260">
    <property type="term" value="P:DNA replication"/>
    <property type="evidence" value="ECO:0007669"/>
    <property type="project" value="InterPro"/>
</dbReference>
<dbReference type="CDD" id="cd22999">
    <property type="entry name" value="SAP_SLX4"/>
    <property type="match status" value="1"/>
</dbReference>
<feature type="compositionally biased region" description="Low complexity" evidence="10">
    <location>
        <begin position="755"/>
        <end position="771"/>
    </location>
</feature>
<feature type="compositionally biased region" description="Low complexity" evidence="10">
    <location>
        <begin position="162"/>
        <end position="178"/>
    </location>
</feature>
<dbReference type="STRING" id="1316194.A0A1Q5SS85"/>
<feature type="compositionally biased region" description="Basic and acidic residues" evidence="10">
    <location>
        <begin position="513"/>
        <end position="524"/>
    </location>
</feature>
<evidence type="ECO:0000256" key="4">
    <source>
        <dbReference type="ARBA" id="ARBA00022763"/>
    </source>
</evidence>
<evidence type="ECO:0000256" key="2">
    <source>
        <dbReference type="ARBA" id="ARBA00006661"/>
    </source>
</evidence>
<evidence type="ECO:0000256" key="5">
    <source>
        <dbReference type="ARBA" id="ARBA00023172"/>
    </source>
</evidence>
<feature type="compositionally biased region" description="Polar residues" evidence="10">
    <location>
        <begin position="306"/>
        <end position="318"/>
    </location>
</feature>
<dbReference type="InterPro" id="IPR018574">
    <property type="entry name" value="Structure-sp_endonuc_su_Slx4"/>
</dbReference>
<feature type="compositionally biased region" description="Basic residues" evidence="10">
    <location>
        <begin position="319"/>
        <end position="328"/>
    </location>
</feature>
<evidence type="ECO:0000313" key="11">
    <source>
        <dbReference type="EMBL" id="OKO90858.1"/>
    </source>
</evidence>
<dbReference type="AlphaFoldDB" id="A0A1Q5SS85"/>
<feature type="compositionally biased region" description="Polar residues" evidence="10">
    <location>
        <begin position="433"/>
        <end position="443"/>
    </location>
</feature>
<feature type="compositionally biased region" description="Low complexity" evidence="10">
    <location>
        <begin position="658"/>
        <end position="672"/>
    </location>
</feature>
<feature type="region of interest" description="Disordered" evidence="10">
    <location>
        <begin position="29"/>
        <end position="377"/>
    </location>
</feature>
<feature type="compositionally biased region" description="Pro residues" evidence="10">
    <location>
        <begin position="536"/>
        <end position="551"/>
    </location>
</feature>
<evidence type="ECO:0000256" key="7">
    <source>
        <dbReference type="ARBA" id="ARBA00023242"/>
    </source>
</evidence>
<feature type="region of interest" description="Disordered" evidence="10">
    <location>
        <begin position="476"/>
        <end position="577"/>
    </location>
</feature>
<evidence type="ECO:0000256" key="6">
    <source>
        <dbReference type="ARBA" id="ARBA00023204"/>
    </source>
</evidence>
<dbReference type="GO" id="GO:0006281">
    <property type="term" value="P:DNA repair"/>
    <property type="evidence" value="ECO:0007669"/>
    <property type="project" value="UniProtKB-UniRule"/>
</dbReference>
<feature type="compositionally biased region" description="Polar residues" evidence="10">
    <location>
        <begin position="329"/>
        <end position="344"/>
    </location>
</feature>
<evidence type="ECO:0000313" key="12">
    <source>
        <dbReference type="Proteomes" id="UP000186955"/>
    </source>
</evidence>
<keyword evidence="12" id="KW-1185">Reference proteome</keyword>
<evidence type="ECO:0000256" key="3">
    <source>
        <dbReference type="ARBA" id="ARBA00022553"/>
    </source>
</evidence>
<comment type="similarity">
    <text evidence="2 9">Belongs to the SLX4 family.</text>
</comment>
<proteinExistence type="inferred from homology"/>
<feature type="region of interest" description="Disordered" evidence="10">
    <location>
        <begin position="423"/>
        <end position="454"/>
    </location>
</feature>
<feature type="compositionally biased region" description="Basic and acidic residues" evidence="10">
    <location>
        <begin position="491"/>
        <end position="504"/>
    </location>
</feature>
<organism evidence="11 12">
    <name type="scientific">Penicillium subrubescens</name>
    <dbReference type="NCBI Taxonomy" id="1316194"/>
    <lineage>
        <taxon>Eukaryota</taxon>
        <taxon>Fungi</taxon>
        <taxon>Dikarya</taxon>
        <taxon>Ascomycota</taxon>
        <taxon>Pezizomycotina</taxon>
        <taxon>Eurotiomycetes</taxon>
        <taxon>Eurotiomycetidae</taxon>
        <taxon>Eurotiales</taxon>
        <taxon>Aspergillaceae</taxon>
        <taxon>Penicillium</taxon>
    </lineage>
</organism>
<feature type="compositionally biased region" description="Polar residues" evidence="10">
    <location>
        <begin position="620"/>
        <end position="634"/>
    </location>
</feature>
<keyword evidence="3 9" id="KW-0597">Phosphoprotein</keyword>
<accession>A0A1Q5SS85</accession>
<gene>
    <name evidence="9" type="primary">SLX4</name>
    <name evidence="11" type="ORF">PENSUB_13159</name>
</gene>
<feature type="region of interest" description="Disordered" evidence="10">
    <location>
        <begin position="745"/>
        <end position="779"/>
    </location>
</feature>
<feature type="compositionally biased region" description="Polar residues" evidence="10">
    <location>
        <begin position="229"/>
        <end position="240"/>
    </location>
</feature>
<keyword evidence="4 9" id="KW-0227">DNA damage</keyword>
<keyword evidence="11" id="KW-0255">Endonuclease</keyword>
<keyword evidence="11" id="KW-0378">Hydrolase</keyword>
<dbReference type="EMBL" id="MNBE01000756">
    <property type="protein sequence ID" value="OKO90858.1"/>
    <property type="molecule type" value="Genomic_DNA"/>
</dbReference>
<dbReference type="Pfam" id="PF09494">
    <property type="entry name" value="Slx4"/>
    <property type="match status" value="1"/>
</dbReference>
<feature type="region of interest" description="Disordered" evidence="10">
    <location>
        <begin position="612"/>
        <end position="697"/>
    </location>
</feature>
<reference evidence="11 12" key="1">
    <citation type="submission" date="2016-10" db="EMBL/GenBank/DDBJ databases">
        <title>Genome sequence of the ascomycete fungus Penicillium subrubescens.</title>
        <authorList>
            <person name="De Vries R.P."/>
            <person name="Peng M."/>
            <person name="Dilokpimol A."/>
            <person name="Hilden K."/>
            <person name="Makela M.R."/>
            <person name="Grigoriev I."/>
            <person name="Riley R."/>
            <person name="Granchi Z."/>
        </authorList>
    </citation>
    <scope>NUCLEOTIDE SEQUENCE [LARGE SCALE GENOMIC DNA]</scope>
    <source>
        <strain evidence="11 12">CBS 132785</strain>
    </source>
</reference>
<feature type="compositionally biased region" description="Low complexity" evidence="10">
    <location>
        <begin position="47"/>
        <end position="57"/>
    </location>
</feature>
<comment type="subcellular location">
    <subcellularLocation>
        <location evidence="1 9">Nucleus</location>
    </subcellularLocation>
</comment>
<dbReference type="OrthoDB" id="5349119at2759"/>
<dbReference type="GO" id="GO:0017108">
    <property type="term" value="F:5'-flap endonuclease activity"/>
    <property type="evidence" value="ECO:0007669"/>
    <property type="project" value="InterPro"/>
</dbReference>
<keyword evidence="5 9" id="KW-0233">DNA recombination</keyword>